<keyword evidence="1" id="KW-1133">Transmembrane helix</keyword>
<evidence type="ECO:0000313" key="3">
    <source>
        <dbReference type="EMBL" id="ALG07719.1"/>
    </source>
</evidence>
<dbReference type="AlphaFoldDB" id="A0A0N7F352"/>
<dbReference type="STRING" id="860235.AOZ06_12770"/>
<dbReference type="RefSeq" id="WP_054289629.1">
    <property type="nucleotide sequence ID" value="NZ_CP012752.1"/>
</dbReference>
<keyword evidence="1" id="KW-0472">Membrane</keyword>
<gene>
    <name evidence="2" type="ORF">AOZ06_12770</name>
    <name evidence="3" type="ORF">AOZ06_13090</name>
</gene>
<evidence type="ECO:0008006" key="5">
    <source>
        <dbReference type="Google" id="ProtNLM"/>
    </source>
</evidence>
<dbReference type="KEGG" id="kphy:AOZ06_13090"/>
<evidence type="ECO:0000313" key="4">
    <source>
        <dbReference type="Proteomes" id="UP000063699"/>
    </source>
</evidence>
<sequence>MPSWFTNLTVGQILAFSLGVLLVLGLFVKLWKTIRPVWRGVREFLEDWRGEPARPGVPERPGVMTRLHTIETDVAELKPKVAAIDHEVHPNSGASLRDTVDSIQVELREHIAQQQG</sequence>
<name>A0A0N7F352_9PSEU</name>
<organism evidence="2 4">
    <name type="scientific">Kibdelosporangium phytohabitans</name>
    <dbReference type="NCBI Taxonomy" id="860235"/>
    <lineage>
        <taxon>Bacteria</taxon>
        <taxon>Bacillati</taxon>
        <taxon>Actinomycetota</taxon>
        <taxon>Actinomycetes</taxon>
        <taxon>Pseudonocardiales</taxon>
        <taxon>Pseudonocardiaceae</taxon>
        <taxon>Kibdelosporangium</taxon>
    </lineage>
</organism>
<protein>
    <recommendedName>
        <fullName evidence="5">DUF2746 domain-containing protein</fullName>
    </recommendedName>
</protein>
<keyword evidence="4" id="KW-1185">Reference proteome</keyword>
<reference evidence="2 4" key="1">
    <citation type="submission" date="2015-07" db="EMBL/GenBank/DDBJ databases">
        <title>Genome sequencing of Kibdelosporangium phytohabitans.</title>
        <authorList>
            <person name="Qin S."/>
            <person name="Xing K."/>
        </authorList>
    </citation>
    <scope>NUCLEOTIDE SEQUENCE [LARGE SCALE GENOMIC DNA]</scope>
    <source>
        <strain evidence="2 4">KLBMP1111</strain>
    </source>
</reference>
<evidence type="ECO:0000256" key="1">
    <source>
        <dbReference type="SAM" id="Phobius"/>
    </source>
</evidence>
<keyword evidence="1" id="KW-0812">Transmembrane</keyword>
<proteinExistence type="predicted"/>
<dbReference type="Proteomes" id="UP000063699">
    <property type="component" value="Chromosome"/>
</dbReference>
<dbReference type="KEGG" id="kphy:AOZ06_12770"/>
<dbReference type="EMBL" id="CP012752">
    <property type="protein sequence ID" value="ALG07663.1"/>
    <property type="molecule type" value="Genomic_DNA"/>
</dbReference>
<feature type="transmembrane region" description="Helical" evidence="1">
    <location>
        <begin position="12"/>
        <end position="31"/>
    </location>
</feature>
<dbReference type="EMBL" id="CP012752">
    <property type="protein sequence ID" value="ALG07719.1"/>
    <property type="molecule type" value="Genomic_DNA"/>
</dbReference>
<accession>A0A0N7F352</accession>
<evidence type="ECO:0000313" key="2">
    <source>
        <dbReference type="EMBL" id="ALG07663.1"/>
    </source>
</evidence>
<dbReference type="OrthoDB" id="4231640at2"/>